<feature type="compositionally biased region" description="Basic and acidic residues" evidence="1">
    <location>
        <begin position="81"/>
        <end position="95"/>
    </location>
</feature>
<feature type="region of interest" description="Disordered" evidence="1">
    <location>
        <begin position="35"/>
        <end position="59"/>
    </location>
</feature>
<protein>
    <submittedName>
        <fullName evidence="2">Uncharacterized protein</fullName>
    </submittedName>
</protein>
<accession>A0A8X6PI74</accession>
<dbReference type="EMBL" id="BMAW01019888">
    <property type="protein sequence ID" value="GFT65573.1"/>
    <property type="molecule type" value="Genomic_DNA"/>
</dbReference>
<proteinExistence type="predicted"/>
<evidence type="ECO:0000256" key="1">
    <source>
        <dbReference type="SAM" id="MobiDB-lite"/>
    </source>
</evidence>
<gene>
    <name evidence="2" type="ORF">NPIL_536641</name>
</gene>
<reference evidence="2" key="1">
    <citation type="submission" date="2020-08" db="EMBL/GenBank/DDBJ databases">
        <title>Multicomponent nature underlies the extraordinary mechanical properties of spider dragline silk.</title>
        <authorList>
            <person name="Kono N."/>
            <person name="Nakamura H."/>
            <person name="Mori M."/>
            <person name="Yoshida Y."/>
            <person name="Ohtoshi R."/>
            <person name="Malay A.D."/>
            <person name="Moran D.A.P."/>
            <person name="Tomita M."/>
            <person name="Numata K."/>
            <person name="Arakawa K."/>
        </authorList>
    </citation>
    <scope>NUCLEOTIDE SEQUENCE</scope>
</reference>
<sequence length="113" mass="12211">MFLSPGVGWGKSLYLLEDKNVLTEGIKMFFSSTDKMSENSHTCGKGAGAKQRGDGTGKQTWTVKGRLCNAAGKTSWSEGRSGSERQVGKPEGFGKELSEILEGAIEIEELHEI</sequence>
<dbReference type="AlphaFoldDB" id="A0A8X6PI74"/>
<comment type="caution">
    <text evidence="2">The sequence shown here is derived from an EMBL/GenBank/DDBJ whole genome shotgun (WGS) entry which is preliminary data.</text>
</comment>
<evidence type="ECO:0000313" key="3">
    <source>
        <dbReference type="Proteomes" id="UP000887013"/>
    </source>
</evidence>
<feature type="region of interest" description="Disordered" evidence="1">
    <location>
        <begin position="72"/>
        <end position="95"/>
    </location>
</feature>
<organism evidence="2 3">
    <name type="scientific">Nephila pilipes</name>
    <name type="common">Giant wood spider</name>
    <name type="synonym">Nephila maculata</name>
    <dbReference type="NCBI Taxonomy" id="299642"/>
    <lineage>
        <taxon>Eukaryota</taxon>
        <taxon>Metazoa</taxon>
        <taxon>Ecdysozoa</taxon>
        <taxon>Arthropoda</taxon>
        <taxon>Chelicerata</taxon>
        <taxon>Arachnida</taxon>
        <taxon>Araneae</taxon>
        <taxon>Araneomorphae</taxon>
        <taxon>Entelegynae</taxon>
        <taxon>Araneoidea</taxon>
        <taxon>Nephilidae</taxon>
        <taxon>Nephila</taxon>
    </lineage>
</organism>
<keyword evidence="3" id="KW-1185">Reference proteome</keyword>
<name>A0A8X6PI74_NEPPI</name>
<evidence type="ECO:0000313" key="2">
    <source>
        <dbReference type="EMBL" id="GFT65573.1"/>
    </source>
</evidence>
<dbReference type="Proteomes" id="UP000887013">
    <property type="component" value="Unassembled WGS sequence"/>
</dbReference>